<sequence>LIFIRMTRFFCIHFHKLKHKPRHSRVLLWASTLVGNLFLRNATKKVPDENIGDFECRIAKT</sequence>
<name>A0AAP8MWB8_9VIBR</name>
<evidence type="ECO:0000313" key="2">
    <source>
        <dbReference type="Proteomes" id="UP000235611"/>
    </source>
</evidence>
<dbReference type="Proteomes" id="UP000235611">
    <property type="component" value="Unassembled WGS sequence"/>
</dbReference>
<evidence type="ECO:0000313" key="1">
    <source>
        <dbReference type="EMBL" id="PMP10563.1"/>
    </source>
</evidence>
<comment type="caution">
    <text evidence="1">The sequence shown here is derived from an EMBL/GenBank/DDBJ whole genome shotgun (WGS) entry which is preliminary data.</text>
</comment>
<feature type="non-terminal residue" evidence="1">
    <location>
        <position position="1"/>
    </location>
</feature>
<dbReference type="EMBL" id="MDBO01000072">
    <property type="protein sequence ID" value="PMP10563.1"/>
    <property type="molecule type" value="Genomic_DNA"/>
</dbReference>
<dbReference type="AlphaFoldDB" id="A0AAP8MWB8"/>
<accession>A0AAP8MWB8</accession>
<reference evidence="2" key="1">
    <citation type="submission" date="2016-07" db="EMBL/GenBank/DDBJ databases">
        <title>Nontailed viruses are major unrecognized killers of bacteria in the ocean.</title>
        <authorList>
            <person name="Kauffman K."/>
            <person name="Hussain F."/>
            <person name="Yang J."/>
            <person name="Arevalo P."/>
            <person name="Brown J."/>
            <person name="Cutler M."/>
            <person name="Kelly L."/>
            <person name="Polz M.F."/>
        </authorList>
    </citation>
    <scope>NUCLEOTIDE SEQUENCE [LARGE SCALE GENOMIC DNA]</scope>
    <source>
        <strain evidence="2">10N.222.49.A5</strain>
    </source>
</reference>
<organism evidence="1 2">
    <name type="scientific">Vibrio breoganii</name>
    <dbReference type="NCBI Taxonomy" id="553239"/>
    <lineage>
        <taxon>Bacteria</taxon>
        <taxon>Pseudomonadati</taxon>
        <taxon>Pseudomonadota</taxon>
        <taxon>Gammaproteobacteria</taxon>
        <taxon>Vibrionales</taxon>
        <taxon>Vibrionaceae</taxon>
        <taxon>Vibrio</taxon>
    </lineage>
</organism>
<gene>
    <name evidence="1" type="ORF">BCS93_10240</name>
</gene>
<proteinExistence type="predicted"/>
<protein>
    <submittedName>
        <fullName evidence="1">Uncharacterized protein</fullName>
    </submittedName>
</protein>